<keyword evidence="2" id="KW-0067">ATP-binding</keyword>
<dbReference type="EMBL" id="CP061839">
    <property type="protein sequence ID" value="QOW60435.1"/>
    <property type="molecule type" value="Genomic_DNA"/>
</dbReference>
<gene>
    <name evidence="2" type="ORF">IFE08_11545</name>
</gene>
<protein>
    <submittedName>
        <fullName evidence="2">ATP-binding protein</fullName>
    </submittedName>
</protein>
<name>A0A7S6WNK8_9SPIR</name>
<dbReference type="SUPFAM" id="SSF52540">
    <property type="entry name" value="P-loop containing nucleoside triphosphate hydrolases"/>
    <property type="match status" value="1"/>
</dbReference>
<dbReference type="AlphaFoldDB" id="A0A7S6WNK8"/>
<dbReference type="Pfam" id="PF09820">
    <property type="entry name" value="AAA-ATPase_like"/>
    <property type="match status" value="1"/>
</dbReference>
<dbReference type="InterPro" id="IPR018631">
    <property type="entry name" value="AAA-ATPase-like_dom"/>
</dbReference>
<proteinExistence type="predicted"/>
<reference evidence="2 3" key="1">
    <citation type="submission" date="2020-09" db="EMBL/GenBank/DDBJ databases">
        <title>Characterization of Treponema spp. from bovine digital dermatitis in Korea.</title>
        <authorList>
            <person name="Espiritu H.M."/>
            <person name="Cho Y.I."/>
            <person name="Mamuad L."/>
        </authorList>
    </citation>
    <scope>NUCLEOTIDE SEQUENCE [LARGE SCALE GENOMIC DNA]</scope>
    <source>
        <strain evidence="2 3">KS1</strain>
    </source>
</reference>
<evidence type="ECO:0000313" key="3">
    <source>
        <dbReference type="Proteomes" id="UP000593915"/>
    </source>
</evidence>
<dbReference type="PANTHER" id="PTHR34825:SF1">
    <property type="entry name" value="AAA-ATPASE-LIKE DOMAIN-CONTAINING PROTEIN"/>
    <property type="match status" value="1"/>
</dbReference>
<organism evidence="2 3">
    <name type="scientific">Treponema pedis</name>
    <dbReference type="NCBI Taxonomy" id="409322"/>
    <lineage>
        <taxon>Bacteria</taxon>
        <taxon>Pseudomonadati</taxon>
        <taxon>Spirochaetota</taxon>
        <taxon>Spirochaetia</taxon>
        <taxon>Spirochaetales</taxon>
        <taxon>Treponemataceae</taxon>
        <taxon>Treponema</taxon>
    </lineage>
</organism>
<keyword evidence="2" id="KW-0547">Nucleotide-binding</keyword>
<feature type="domain" description="AAA-ATPase-like" evidence="1">
    <location>
        <begin position="8"/>
        <end position="208"/>
    </location>
</feature>
<dbReference type="Pfam" id="PF08011">
    <property type="entry name" value="PDDEXK_9"/>
    <property type="match status" value="1"/>
</dbReference>
<dbReference type="GO" id="GO:0005524">
    <property type="term" value="F:ATP binding"/>
    <property type="evidence" value="ECO:0007669"/>
    <property type="project" value="UniProtKB-KW"/>
</dbReference>
<sequence>MEPLRKLPIGIQSFEDLITSGYLYVDKTEFIWKLVTFGKPYFLSRPRRFGKSLLLSTMEAYFSGKKELFTGLKIAEYEVSQKEPWQEYPVLRFDFSPGQYDSVKDLENRLDFMLSEYEKIYGTSEAKDFASRFYAVIASAYSKTGKKVVVLVDEYDKPLLSTQYINAELNEKYRNILKGFYGVLKASDGHLRFVFLTGVSQFSRLSIFSDMNQFINISTDDGFAEICGITEEELKNTFTPEIKKLAEKNNLKFDEAMLELKTHYDGYRFSKNGKHLYNPFSLLSCLSAEEIENYWYQTGTPTFLINLLKQGNFDIRTLDNTESVSLDCLRNSEPKLENPIPILFQAGYLTLKEYNPRFRSFSLKFPNEEVKYAFLENLLPEYLSKKAVGEFFVGRFVEDIESGNVEEFMRRLTAVIAGLPYSCADKTNSEMRERDYHIALYLVFTLMGQYTQTEVHSLKGRADCIVETEESVYVFEIKLLEKGSAEEALEQIKERGYGEKYRAKNKSIKLIGVAFDEKKENLGEWKMENI</sequence>
<dbReference type="RefSeq" id="WP_194075975.1">
    <property type="nucleotide sequence ID" value="NZ_CP061839.1"/>
</dbReference>
<dbReference type="InterPro" id="IPR027417">
    <property type="entry name" value="P-loop_NTPase"/>
</dbReference>
<evidence type="ECO:0000313" key="2">
    <source>
        <dbReference type="EMBL" id="QOW60435.1"/>
    </source>
</evidence>
<dbReference type="InterPro" id="IPR012547">
    <property type="entry name" value="PDDEXK_9"/>
</dbReference>
<dbReference type="Proteomes" id="UP000593915">
    <property type="component" value="Chromosome"/>
</dbReference>
<dbReference type="PANTHER" id="PTHR34825">
    <property type="entry name" value="CONSERVED PROTEIN, WITH A WEAK D-GALACTARATE DEHYDRATASE/ALTRONATE HYDROLASE DOMAIN"/>
    <property type="match status" value="1"/>
</dbReference>
<accession>A0A7S6WNK8</accession>
<evidence type="ECO:0000259" key="1">
    <source>
        <dbReference type="Pfam" id="PF09820"/>
    </source>
</evidence>